<dbReference type="PROSITE" id="PS00395">
    <property type="entry name" value="ALANINE_RACEMASE"/>
    <property type="match status" value="1"/>
</dbReference>
<comment type="function">
    <text evidence="5">Catalyzes the interconversion of L-alanine and D-alanine. May also act on other amino acids.</text>
</comment>
<keyword evidence="10" id="KW-1185">Reference proteome</keyword>
<dbReference type="EMBL" id="CP054140">
    <property type="protein sequence ID" value="QQG65978.1"/>
    <property type="molecule type" value="Genomic_DNA"/>
</dbReference>
<organism evidence="9 10">
    <name type="scientific">Desulfobulbus oligotrophicus</name>
    <dbReference type="NCBI Taxonomy" id="1909699"/>
    <lineage>
        <taxon>Bacteria</taxon>
        <taxon>Pseudomonadati</taxon>
        <taxon>Thermodesulfobacteriota</taxon>
        <taxon>Desulfobulbia</taxon>
        <taxon>Desulfobulbales</taxon>
        <taxon>Desulfobulbaceae</taxon>
        <taxon>Desulfobulbus</taxon>
    </lineage>
</organism>
<dbReference type="Pfam" id="PF00842">
    <property type="entry name" value="Ala_racemase_C"/>
    <property type="match status" value="1"/>
</dbReference>
<dbReference type="CDD" id="cd00430">
    <property type="entry name" value="PLPDE_III_AR"/>
    <property type="match status" value="1"/>
</dbReference>
<proteinExistence type="inferred from homology"/>
<evidence type="ECO:0000256" key="6">
    <source>
        <dbReference type="PIRSR" id="PIRSR600821-50"/>
    </source>
</evidence>
<evidence type="ECO:0000259" key="8">
    <source>
        <dbReference type="SMART" id="SM01005"/>
    </source>
</evidence>
<dbReference type="KEGG" id="dog:HP555_08905"/>
<dbReference type="FunFam" id="3.20.20.10:FF:000002">
    <property type="entry name" value="Alanine racemase"/>
    <property type="match status" value="1"/>
</dbReference>
<dbReference type="PRINTS" id="PR00992">
    <property type="entry name" value="ALARACEMASE"/>
</dbReference>
<dbReference type="GO" id="GO:0030632">
    <property type="term" value="P:D-alanine biosynthetic process"/>
    <property type="evidence" value="ECO:0007669"/>
    <property type="project" value="UniProtKB-UniRule"/>
</dbReference>
<protein>
    <recommendedName>
        <fullName evidence="5">Alanine racemase</fullName>
        <ecNumber evidence="5">5.1.1.1</ecNumber>
    </recommendedName>
</protein>
<evidence type="ECO:0000313" key="9">
    <source>
        <dbReference type="EMBL" id="QQG65978.1"/>
    </source>
</evidence>
<dbReference type="SUPFAM" id="SSF51419">
    <property type="entry name" value="PLP-binding barrel"/>
    <property type="match status" value="1"/>
</dbReference>
<evidence type="ECO:0000313" key="10">
    <source>
        <dbReference type="Proteomes" id="UP000596092"/>
    </source>
</evidence>
<dbReference type="PANTHER" id="PTHR30511">
    <property type="entry name" value="ALANINE RACEMASE"/>
    <property type="match status" value="1"/>
</dbReference>
<evidence type="ECO:0000256" key="1">
    <source>
        <dbReference type="ARBA" id="ARBA00000316"/>
    </source>
</evidence>
<gene>
    <name evidence="9" type="primary">alr</name>
    <name evidence="9" type="ORF">HP555_08905</name>
</gene>
<dbReference type="InterPro" id="IPR001608">
    <property type="entry name" value="Ala_racemase_N"/>
</dbReference>
<evidence type="ECO:0000256" key="5">
    <source>
        <dbReference type="HAMAP-Rule" id="MF_01201"/>
    </source>
</evidence>
<dbReference type="GO" id="GO:0008784">
    <property type="term" value="F:alanine racemase activity"/>
    <property type="evidence" value="ECO:0007669"/>
    <property type="project" value="UniProtKB-UniRule"/>
</dbReference>
<feature type="modified residue" description="N6-(pyridoxal phosphate)lysine" evidence="5 6">
    <location>
        <position position="35"/>
    </location>
</feature>
<dbReference type="NCBIfam" id="TIGR00492">
    <property type="entry name" value="alr"/>
    <property type="match status" value="1"/>
</dbReference>
<dbReference type="AlphaFoldDB" id="A0A7T6AQN0"/>
<dbReference type="EC" id="5.1.1.1" evidence="5"/>
<dbReference type="InterPro" id="IPR000821">
    <property type="entry name" value="Ala_racemase"/>
</dbReference>
<name>A0A7T6AQN0_9BACT</name>
<feature type="active site" description="Proton acceptor; specific for L-alanine" evidence="5">
    <location>
        <position position="266"/>
    </location>
</feature>
<feature type="domain" description="Alanine racemase C-terminal" evidence="8">
    <location>
        <begin position="245"/>
        <end position="374"/>
    </location>
</feature>
<feature type="active site" description="Proton acceptor; specific for D-alanine" evidence="5">
    <location>
        <position position="35"/>
    </location>
</feature>
<dbReference type="RefSeq" id="WP_199261661.1">
    <property type="nucleotide sequence ID" value="NZ_CP054140.1"/>
</dbReference>
<comment type="cofactor">
    <cofactor evidence="2 5 6">
        <name>pyridoxal 5'-phosphate</name>
        <dbReference type="ChEBI" id="CHEBI:597326"/>
    </cofactor>
</comment>
<evidence type="ECO:0000256" key="2">
    <source>
        <dbReference type="ARBA" id="ARBA00001933"/>
    </source>
</evidence>
<dbReference type="Gene3D" id="3.20.20.10">
    <property type="entry name" value="Alanine racemase"/>
    <property type="match status" value="1"/>
</dbReference>
<dbReference type="PANTHER" id="PTHR30511:SF0">
    <property type="entry name" value="ALANINE RACEMASE, CATABOLIC-RELATED"/>
    <property type="match status" value="1"/>
</dbReference>
<dbReference type="GO" id="GO:0030170">
    <property type="term" value="F:pyridoxal phosphate binding"/>
    <property type="evidence" value="ECO:0007669"/>
    <property type="project" value="UniProtKB-UniRule"/>
</dbReference>
<dbReference type="Gene3D" id="2.40.37.10">
    <property type="entry name" value="Lyase, Ornithine Decarboxylase, Chain A, domain 1"/>
    <property type="match status" value="1"/>
</dbReference>
<comment type="pathway">
    <text evidence="5">Amino-acid biosynthesis; D-alanine biosynthesis; D-alanine from L-alanine: step 1/1.</text>
</comment>
<evidence type="ECO:0000256" key="7">
    <source>
        <dbReference type="PIRSR" id="PIRSR600821-52"/>
    </source>
</evidence>
<dbReference type="Proteomes" id="UP000596092">
    <property type="component" value="Chromosome"/>
</dbReference>
<dbReference type="SMART" id="SM01005">
    <property type="entry name" value="Ala_racemase_C"/>
    <property type="match status" value="1"/>
</dbReference>
<dbReference type="Pfam" id="PF01168">
    <property type="entry name" value="Ala_racemase_N"/>
    <property type="match status" value="1"/>
</dbReference>
<feature type="binding site" evidence="5 7">
    <location>
        <position position="133"/>
    </location>
    <ligand>
        <name>substrate</name>
    </ligand>
</feature>
<reference evidence="9 10" key="1">
    <citation type="submission" date="2020-05" db="EMBL/GenBank/DDBJ databases">
        <title>Complete genome of Desulfobulbus oligotrophicus.</title>
        <authorList>
            <person name="Podar M."/>
        </authorList>
    </citation>
    <scope>NUCLEOTIDE SEQUENCE [LARGE SCALE GENOMIC DNA]</scope>
    <source>
        <strain evidence="9 10">Prop6</strain>
    </source>
</reference>
<evidence type="ECO:0000256" key="3">
    <source>
        <dbReference type="ARBA" id="ARBA00022898"/>
    </source>
</evidence>
<dbReference type="HAMAP" id="MF_01201">
    <property type="entry name" value="Ala_racemase"/>
    <property type="match status" value="1"/>
</dbReference>
<comment type="similarity">
    <text evidence="5">Belongs to the alanine racemase family.</text>
</comment>
<comment type="catalytic activity">
    <reaction evidence="1 5">
        <text>L-alanine = D-alanine</text>
        <dbReference type="Rhea" id="RHEA:20249"/>
        <dbReference type="ChEBI" id="CHEBI:57416"/>
        <dbReference type="ChEBI" id="CHEBI:57972"/>
        <dbReference type="EC" id="5.1.1.1"/>
    </reaction>
</comment>
<dbReference type="InterPro" id="IPR029066">
    <property type="entry name" value="PLP-binding_barrel"/>
</dbReference>
<dbReference type="SUPFAM" id="SSF50621">
    <property type="entry name" value="Alanine racemase C-terminal domain-like"/>
    <property type="match status" value="1"/>
</dbReference>
<dbReference type="InterPro" id="IPR020622">
    <property type="entry name" value="Ala_racemase_pyridoxalP-BS"/>
</dbReference>
<evidence type="ECO:0000256" key="4">
    <source>
        <dbReference type="ARBA" id="ARBA00023235"/>
    </source>
</evidence>
<keyword evidence="4 5" id="KW-0413">Isomerase</keyword>
<dbReference type="UniPathway" id="UPA00042">
    <property type="reaction ID" value="UER00497"/>
</dbReference>
<feature type="binding site" evidence="5 7">
    <location>
        <position position="314"/>
    </location>
    <ligand>
        <name>substrate</name>
    </ligand>
</feature>
<dbReference type="InterPro" id="IPR009006">
    <property type="entry name" value="Ala_racemase/Decarboxylase_C"/>
</dbReference>
<accession>A0A7T6AQN0</accession>
<keyword evidence="3 5" id="KW-0663">Pyridoxal phosphate</keyword>
<dbReference type="InterPro" id="IPR011079">
    <property type="entry name" value="Ala_racemase_C"/>
</dbReference>
<sequence>MNTFNQIKISRSALVHNYHICRQAAGGAAIMPLVKADGYGHGMIDCARIFAEQGAAAFGVAEAREGVLLRAAGITQPILVLVGVISDTLRTIVEAGLTPVVTDAAVLPELSRVAGACRTEVGLHIKLDAGMGRQGVLPAEFIDTVQAIRRLPHLRIDGIMAHFPMSDDRQSDNTVLVLDMFLKTTGSSADYGLDRCCLHLANSGGLFYVAGARLDMVRPGIALYGYYPDGADGRKNAVSPLLQPAMRFVTRIIQVRTLEAGRSLGYSHLFTTTRPSRIAVLPVGYEDGYLRVLSNRAQVLIHGQRVPVVGRISMNLTLVDVTDLGREVHPGEEVVLLGSQGEEEITADEIADWMQTISYEVLCLFGNLNARTMVE</sequence>
<dbReference type="GO" id="GO:0005829">
    <property type="term" value="C:cytosol"/>
    <property type="evidence" value="ECO:0007669"/>
    <property type="project" value="TreeGrafter"/>
</dbReference>